<sequence length="202" mass="22548">MRTQHDIVNLKSAVDTIPKLQQDIANINAELERSNTAQVSSALNSANMETIIYKAQKCLLRSRNLLFFNAHDTNNITTDQAIIIDLLKNILVDARNLSISRIGNPLNNKIRPTVVTFSNNQDPHLNMKNREKIPGKTIIGFDKTKSQQAQYKKVSASLKTRLNNGEKDLTIRYIKGTPTIVPAGQSILNQHQNSQSSASNFP</sequence>
<accession>A0ACC2P0E5</accession>
<evidence type="ECO:0000313" key="2">
    <source>
        <dbReference type="Proteomes" id="UP001239111"/>
    </source>
</evidence>
<name>A0ACC2P0E5_9HYME</name>
<proteinExistence type="predicted"/>
<dbReference type="Proteomes" id="UP001239111">
    <property type="component" value="Chromosome 2"/>
</dbReference>
<gene>
    <name evidence="1" type="ORF">QAD02_012586</name>
</gene>
<reference evidence="1" key="1">
    <citation type="submission" date="2023-04" db="EMBL/GenBank/DDBJ databases">
        <title>A chromosome-level genome assembly of the parasitoid wasp Eretmocerus hayati.</title>
        <authorList>
            <person name="Zhong Y."/>
            <person name="Liu S."/>
            <person name="Liu Y."/>
        </authorList>
    </citation>
    <scope>NUCLEOTIDE SEQUENCE</scope>
    <source>
        <strain evidence="1">ZJU_SS_LIU_2023</strain>
    </source>
</reference>
<dbReference type="EMBL" id="CM056742">
    <property type="protein sequence ID" value="KAJ8676799.1"/>
    <property type="molecule type" value="Genomic_DNA"/>
</dbReference>
<evidence type="ECO:0000313" key="1">
    <source>
        <dbReference type="EMBL" id="KAJ8676799.1"/>
    </source>
</evidence>
<organism evidence="1 2">
    <name type="scientific">Eretmocerus hayati</name>
    <dbReference type="NCBI Taxonomy" id="131215"/>
    <lineage>
        <taxon>Eukaryota</taxon>
        <taxon>Metazoa</taxon>
        <taxon>Ecdysozoa</taxon>
        <taxon>Arthropoda</taxon>
        <taxon>Hexapoda</taxon>
        <taxon>Insecta</taxon>
        <taxon>Pterygota</taxon>
        <taxon>Neoptera</taxon>
        <taxon>Endopterygota</taxon>
        <taxon>Hymenoptera</taxon>
        <taxon>Apocrita</taxon>
        <taxon>Proctotrupomorpha</taxon>
        <taxon>Chalcidoidea</taxon>
        <taxon>Aphelinidae</taxon>
        <taxon>Aphelininae</taxon>
        <taxon>Eretmocerus</taxon>
    </lineage>
</organism>
<keyword evidence="2" id="KW-1185">Reference proteome</keyword>
<protein>
    <submittedName>
        <fullName evidence="1">Uncharacterized protein</fullName>
    </submittedName>
</protein>
<comment type="caution">
    <text evidence="1">The sequence shown here is derived from an EMBL/GenBank/DDBJ whole genome shotgun (WGS) entry which is preliminary data.</text>
</comment>